<protein>
    <recommendedName>
        <fullName evidence="3">Nucleotidyl transferase AbiEii/AbiGii toxin family protein</fullName>
    </recommendedName>
</protein>
<evidence type="ECO:0000313" key="2">
    <source>
        <dbReference type="Proteomes" id="UP000177370"/>
    </source>
</evidence>
<organism evidence="1 2">
    <name type="scientific">Candidatus Nomurabacteria bacterium RIFCSPHIGHO2_01_FULL_40_24b</name>
    <dbReference type="NCBI Taxonomy" id="1801739"/>
    <lineage>
        <taxon>Bacteria</taxon>
        <taxon>Candidatus Nomuraibacteriota</taxon>
    </lineage>
</organism>
<evidence type="ECO:0008006" key="3">
    <source>
        <dbReference type="Google" id="ProtNLM"/>
    </source>
</evidence>
<dbReference type="AlphaFoldDB" id="A0A1F6V6Z3"/>
<dbReference type="Pfam" id="PF08843">
    <property type="entry name" value="AbiEii"/>
    <property type="match status" value="1"/>
</dbReference>
<dbReference type="EMBL" id="MFTP01000019">
    <property type="protein sequence ID" value="OGI65385.1"/>
    <property type="molecule type" value="Genomic_DNA"/>
</dbReference>
<proteinExistence type="predicted"/>
<dbReference type="Gene3D" id="3.10.450.620">
    <property type="entry name" value="JHP933, nucleotidyltransferase-like core domain"/>
    <property type="match status" value="1"/>
</dbReference>
<reference evidence="1 2" key="1">
    <citation type="journal article" date="2016" name="Nat. Commun.">
        <title>Thousands of microbial genomes shed light on interconnected biogeochemical processes in an aquifer system.</title>
        <authorList>
            <person name="Anantharaman K."/>
            <person name="Brown C.T."/>
            <person name="Hug L.A."/>
            <person name="Sharon I."/>
            <person name="Castelle C.J."/>
            <person name="Probst A.J."/>
            <person name="Thomas B.C."/>
            <person name="Singh A."/>
            <person name="Wilkins M.J."/>
            <person name="Karaoz U."/>
            <person name="Brodie E.L."/>
            <person name="Williams K.H."/>
            <person name="Hubbard S.S."/>
            <person name="Banfield J.F."/>
        </authorList>
    </citation>
    <scope>NUCLEOTIDE SEQUENCE [LARGE SCALE GENOMIC DNA]</scope>
</reference>
<dbReference type="InterPro" id="IPR014942">
    <property type="entry name" value="AbiEii"/>
</dbReference>
<comment type="caution">
    <text evidence="1">The sequence shown here is derived from an EMBL/GenBank/DDBJ whole genome shotgun (WGS) entry which is preliminary data.</text>
</comment>
<name>A0A1F6V6Z3_9BACT</name>
<sequence>MHYESLNQETKKVWDSCVFLRDDFYLAGGTALALQIGHRISVDLDFFSSNPIKKTLLAKIEEVFKMVSVLVNTKNELTVTADGVKMTFLHYPFILKYKTIDTSVVPLASVSDIVSMKAYTLGRRRSFKDYVDLYFILSGEYATFDMMISDAKEKYGNAFNDRLFCEQLTSPEDLDDENIVWVKRQQSKESMQIFFQEKIKGLL</sequence>
<accession>A0A1F6V6Z3</accession>
<dbReference type="Proteomes" id="UP000177370">
    <property type="component" value="Unassembled WGS sequence"/>
</dbReference>
<gene>
    <name evidence="1" type="ORF">A2647_02635</name>
</gene>
<evidence type="ECO:0000313" key="1">
    <source>
        <dbReference type="EMBL" id="OGI65385.1"/>
    </source>
</evidence>